<organism evidence="5 6">
    <name type="scientific">Pyrobaculum arsenaticum (strain DSM 13514 / JCM 11321 / PZ6)</name>
    <dbReference type="NCBI Taxonomy" id="340102"/>
    <lineage>
        <taxon>Archaea</taxon>
        <taxon>Thermoproteota</taxon>
        <taxon>Thermoprotei</taxon>
        <taxon>Thermoproteales</taxon>
        <taxon>Thermoproteaceae</taxon>
        <taxon>Pyrobaculum</taxon>
    </lineage>
</organism>
<dbReference type="PANTHER" id="PTHR43793">
    <property type="entry name" value="FAD SYNTHASE"/>
    <property type="match status" value="1"/>
</dbReference>
<dbReference type="HOGENOM" id="CLU_1212640_0_0_2"/>
<gene>
    <name evidence="5" type="ordered locus">Pars_2337</name>
</gene>
<sequence>MWLTYKVLTNLFRLSVDRVAIYIKNLEEALGSLTLKDQSYRHVVDLARAYLKDAKYYFSIGDRETALATVSYAEGLLDALKLIGVADFTWKKPSEIKNAKTVMVAGTFEILHPGHLAYLKKAWEMGYVIAVVSSDENAERTKKRKLVIPQQQRAEVLSSLYYVHRVVLGSPGDIFDIFNTVRPDVVLLGPNQNVKEEVVKREAKKRGVDVNVIRLEELRQCELCSTTRIIEKILSTFR</sequence>
<evidence type="ECO:0000259" key="4">
    <source>
        <dbReference type="Pfam" id="PF04010"/>
    </source>
</evidence>
<keyword evidence="2 5" id="KW-0548">Nucleotidyltransferase</keyword>
<evidence type="ECO:0000256" key="1">
    <source>
        <dbReference type="ARBA" id="ARBA00022679"/>
    </source>
</evidence>
<name>A4WNB4_PYRAR</name>
<evidence type="ECO:0000256" key="2">
    <source>
        <dbReference type="ARBA" id="ARBA00022695"/>
    </source>
</evidence>
<evidence type="ECO:0000259" key="3">
    <source>
        <dbReference type="Pfam" id="PF01467"/>
    </source>
</evidence>
<dbReference type="KEGG" id="pas:Pars_2337"/>
<dbReference type="InterPro" id="IPR023140">
    <property type="entry name" value="DUF357"/>
</dbReference>
<proteinExistence type="predicted"/>
<accession>A4WNB4</accession>
<dbReference type="CDD" id="cd02170">
    <property type="entry name" value="cytidylyltransferase"/>
    <property type="match status" value="1"/>
</dbReference>
<reference evidence="5 6" key="1">
    <citation type="submission" date="2007-04" db="EMBL/GenBank/DDBJ databases">
        <title>Complete sequence of Pyrobaculum arsenaticum DSM 13514.</title>
        <authorList>
            <consortium name="US DOE Joint Genome Institute"/>
            <person name="Copeland A."/>
            <person name="Lucas S."/>
            <person name="Lapidus A."/>
            <person name="Barry K."/>
            <person name="Glavina del Rio T."/>
            <person name="Dalin E."/>
            <person name="Tice H."/>
            <person name="Pitluck S."/>
            <person name="Chain P."/>
            <person name="Malfatti S."/>
            <person name="Shin M."/>
            <person name="Vergez L."/>
            <person name="Schmutz J."/>
            <person name="Larimer F."/>
            <person name="Land M."/>
            <person name="Hauser L."/>
            <person name="Kyrpides N."/>
            <person name="Mikhailova N."/>
            <person name="Cozen A.E."/>
            <person name="Fitz-Gibbon S.T."/>
            <person name="House C.H."/>
            <person name="Saltikov C."/>
            <person name="Lowe T.M."/>
            <person name="Richardson P."/>
        </authorList>
    </citation>
    <scope>NUCLEOTIDE SEQUENCE [LARGE SCALE GENOMIC DNA]</scope>
    <source>
        <strain evidence="6">ATCC 700994 / DSM 13514 / JCM 11321 / PZ6</strain>
    </source>
</reference>
<dbReference type="EC" id="2.7.7.2" evidence="5"/>
<evidence type="ECO:0000313" key="6">
    <source>
        <dbReference type="Proteomes" id="UP000001567"/>
    </source>
</evidence>
<dbReference type="GO" id="GO:0003919">
    <property type="term" value="F:FMN adenylyltransferase activity"/>
    <property type="evidence" value="ECO:0007669"/>
    <property type="project" value="UniProtKB-EC"/>
</dbReference>
<protein>
    <submittedName>
        <fullName evidence="5">FMN adenylyltransferase</fullName>
        <ecNumber evidence="5">2.7.7.2</ecNumber>
    </submittedName>
</protein>
<evidence type="ECO:0000313" key="5">
    <source>
        <dbReference type="EMBL" id="ABP51881.1"/>
    </source>
</evidence>
<dbReference type="InterPro" id="IPR004821">
    <property type="entry name" value="Cyt_trans-like"/>
</dbReference>
<dbReference type="AlphaFoldDB" id="A4WNB4"/>
<dbReference type="Proteomes" id="UP000001567">
    <property type="component" value="Chromosome"/>
</dbReference>
<dbReference type="Pfam" id="PF01467">
    <property type="entry name" value="CTP_transf_like"/>
    <property type="match status" value="1"/>
</dbReference>
<feature type="domain" description="DUF357" evidence="4">
    <location>
        <begin position="22"/>
        <end position="85"/>
    </location>
</feature>
<feature type="domain" description="Cytidyltransferase-like" evidence="3">
    <location>
        <begin position="104"/>
        <end position="231"/>
    </location>
</feature>
<dbReference type="STRING" id="340102.Pars_2337"/>
<dbReference type="InterPro" id="IPR036809">
    <property type="entry name" value="AF1782-like_sf"/>
</dbReference>
<dbReference type="Gene3D" id="1.20.1270.90">
    <property type="entry name" value="AF1782-like"/>
    <property type="match status" value="1"/>
</dbReference>
<dbReference type="PANTHER" id="PTHR43793:SF1">
    <property type="entry name" value="FAD SYNTHASE"/>
    <property type="match status" value="1"/>
</dbReference>
<dbReference type="PhylomeDB" id="A4WNB4"/>
<dbReference type="SUPFAM" id="SSF52374">
    <property type="entry name" value="Nucleotidylyl transferase"/>
    <property type="match status" value="1"/>
</dbReference>
<dbReference type="NCBIfam" id="TIGR00125">
    <property type="entry name" value="cyt_tran_rel"/>
    <property type="match status" value="1"/>
</dbReference>
<keyword evidence="1 5" id="KW-0808">Transferase</keyword>
<dbReference type="Pfam" id="PF04010">
    <property type="entry name" value="DUF357"/>
    <property type="match status" value="1"/>
</dbReference>
<dbReference type="SUPFAM" id="SSF158372">
    <property type="entry name" value="AF1782-like"/>
    <property type="match status" value="1"/>
</dbReference>
<dbReference type="EMBL" id="CP000660">
    <property type="protein sequence ID" value="ABP51881.1"/>
    <property type="molecule type" value="Genomic_DNA"/>
</dbReference>
<dbReference type="InterPro" id="IPR014729">
    <property type="entry name" value="Rossmann-like_a/b/a_fold"/>
</dbReference>
<dbReference type="InterPro" id="IPR050385">
    <property type="entry name" value="Archaeal_FAD_synthase"/>
</dbReference>
<dbReference type="Gene3D" id="3.40.50.620">
    <property type="entry name" value="HUPs"/>
    <property type="match status" value="1"/>
</dbReference>